<organism evidence="3 4">
    <name type="scientific">Planctopirus ephydatiae</name>
    <dbReference type="NCBI Taxonomy" id="2528019"/>
    <lineage>
        <taxon>Bacteria</taxon>
        <taxon>Pseudomonadati</taxon>
        <taxon>Planctomycetota</taxon>
        <taxon>Planctomycetia</taxon>
        <taxon>Planctomycetales</taxon>
        <taxon>Planctomycetaceae</taxon>
        <taxon>Planctopirus</taxon>
    </lineage>
</organism>
<evidence type="ECO:0000313" key="3">
    <source>
        <dbReference type="EMBL" id="QDV28500.1"/>
    </source>
</evidence>
<dbReference type="InterPro" id="IPR050300">
    <property type="entry name" value="GDXG_lipolytic_enzyme"/>
</dbReference>
<sequence>MPTGPGQNRDWVFLLRSLHALTTLCMVLTGVIVASSVAEAQTGPETPAARNVAYVENGHQRQRLHVYLPATGKNWPLVIWIHGGGWESGNHDYSPARFLVNEGFAVASIGYRLSTDAPFPAQIQDCKSAIRWLKTQAPRFGYNPERVGVWGQSAGGHLASLVGTTGADSIFDVGANLESKSHVQAVVDFCGPTDLSLYGQSKADDTLGRLIGGPIQNNAAKVKAANPLSYIRKDQLPAFLIVHGDRDNIVPIKHSELLMNAMKANGGDVTYHIAKGKQHDVRENDTPQRVTAFLKANLQK</sequence>
<dbReference type="Gene3D" id="3.40.50.1820">
    <property type="entry name" value="alpha/beta hydrolase"/>
    <property type="match status" value="1"/>
</dbReference>
<dbReference type="GO" id="GO:0106435">
    <property type="term" value="F:carboxylesterase activity"/>
    <property type="evidence" value="ECO:0007669"/>
    <property type="project" value="UniProtKB-EC"/>
</dbReference>
<dbReference type="OrthoDB" id="265201at2"/>
<dbReference type="InterPro" id="IPR049492">
    <property type="entry name" value="BD-FAE-like_dom"/>
</dbReference>
<dbReference type="PANTHER" id="PTHR48081">
    <property type="entry name" value="AB HYDROLASE SUPERFAMILY PROTEIN C4A8.06C"/>
    <property type="match status" value="1"/>
</dbReference>
<accession>A0A518GIW8</accession>
<dbReference type="PANTHER" id="PTHR48081:SF13">
    <property type="entry name" value="ALPHA_BETA HYDROLASE"/>
    <property type="match status" value="1"/>
</dbReference>
<dbReference type="AlphaFoldDB" id="A0A518GIW8"/>
<proteinExistence type="predicted"/>
<keyword evidence="4" id="KW-1185">Reference proteome</keyword>
<name>A0A518GIW8_9PLAN</name>
<evidence type="ECO:0000313" key="4">
    <source>
        <dbReference type="Proteomes" id="UP000315349"/>
    </source>
</evidence>
<reference evidence="3 4" key="1">
    <citation type="submission" date="2019-02" db="EMBL/GenBank/DDBJ databases">
        <title>Deep-cultivation of Planctomycetes and their phenomic and genomic characterization uncovers novel biology.</title>
        <authorList>
            <person name="Wiegand S."/>
            <person name="Jogler M."/>
            <person name="Boedeker C."/>
            <person name="Pinto D."/>
            <person name="Vollmers J."/>
            <person name="Rivas-Marin E."/>
            <person name="Kohn T."/>
            <person name="Peeters S.H."/>
            <person name="Heuer A."/>
            <person name="Rast P."/>
            <person name="Oberbeckmann S."/>
            <person name="Bunk B."/>
            <person name="Jeske O."/>
            <person name="Meyerdierks A."/>
            <person name="Storesund J.E."/>
            <person name="Kallscheuer N."/>
            <person name="Luecker S."/>
            <person name="Lage O.M."/>
            <person name="Pohl T."/>
            <person name="Merkel B.J."/>
            <person name="Hornburger P."/>
            <person name="Mueller R.-W."/>
            <person name="Bruemmer F."/>
            <person name="Labrenz M."/>
            <person name="Spormann A.M."/>
            <person name="Op den Camp H."/>
            <person name="Overmann J."/>
            <person name="Amann R."/>
            <person name="Jetten M.S.M."/>
            <person name="Mascher T."/>
            <person name="Medema M.H."/>
            <person name="Devos D.P."/>
            <person name="Kaster A.-K."/>
            <person name="Ovreas L."/>
            <person name="Rohde M."/>
            <person name="Galperin M.Y."/>
            <person name="Jogler C."/>
        </authorList>
    </citation>
    <scope>NUCLEOTIDE SEQUENCE [LARGE SCALE GENOMIC DNA]</scope>
    <source>
        <strain evidence="3 4">Spb1</strain>
    </source>
</reference>
<evidence type="ECO:0000259" key="2">
    <source>
        <dbReference type="Pfam" id="PF20434"/>
    </source>
</evidence>
<protein>
    <submittedName>
        <fullName evidence="3">Carboxylesterase NlhH</fullName>
        <ecNumber evidence="3">3.1.1.1</ecNumber>
    </submittedName>
</protein>
<dbReference type="InterPro" id="IPR029058">
    <property type="entry name" value="AB_hydrolase_fold"/>
</dbReference>
<dbReference type="Pfam" id="PF20434">
    <property type="entry name" value="BD-FAE"/>
    <property type="match status" value="1"/>
</dbReference>
<dbReference type="EC" id="3.1.1.1" evidence="3"/>
<feature type="domain" description="BD-FAE-like" evidence="2">
    <location>
        <begin position="64"/>
        <end position="261"/>
    </location>
</feature>
<keyword evidence="1 3" id="KW-0378">Hydrolase</keyword>
<gene>
    <name evidence="3" type="primary">nlhH_1</name>
    <name evidence="3" type="ORF">Spb1_03630</name>
</gene>
<dbReference type="KEGG" id="peh:Spb1_03630"/>
<dbReference type="Proteomes" id="UP000315349">
    <property type="component" value="Chromosome"/>
</dbReference>
<dbReference type="RefSeq" id="WP_145294858.1">
    <property type="nucleotide sequence ID" value="NZ_CP036299.1"/>
</dbReference>
<evidence type="ECO:0000256" key="1">
    <source>
        <dbReference type="ARBA" id="ARBA00022801"/>
    </source>
</evidence>
<dbReference type="EMBL" id="CP036299">
    <property type="protein sequence ID" value="QDV28500.1"/>
    <property type="molecule type" value="Genomic_DNA"/>
</dbReference>
<dbReference type="SUPFAM" id="SSF53474">
    <property type="entry name" value="alpha/beta-Hydrolases"/>
    <property type="match status" value="1"/>
</dbReference>